<keyword evidence="3" id="KW-1185">Reference proteome</keyword>
<evidence type="ECO:0000313" key="3">
    <source>
        <dbReference type="Proteomes" id="UP001497383"/>
    </source>
</evidence>
<dbReference type="RefSeq" id="XP_066831925.1">
    <property type="nucleotide sequence ID" value="XM_066975268.1"/>
</dbReference>
<sequence>MGSPVNVSYVTSNLLGYAESLPTQSIRLPLKYPSAANDASRSSNANEQFIQHIATSNQFVSFGDSALVHSVSCSILNDLKTVVLTPVEYKANSLGLKFQNLQLELPHQLYSSKCLSVYANDDQIFLDIIDSNSLLISLQLPIESFIENRTLRLSDFERWGKISVPYSFEMRSFPFCIKTISECDLMVALKDGGLLHFQRETQLADVTVITFSEPVSFIGGLFFGGRKDFEVNGISSNAIVDSLKVGDRLVTLSVSKELKLWDLSKHLLITSASLYQKQRHDIWLTGAPTTYLRVLEVDGASIITFFITTTKAGESKKSRFAFKSWEVAPTKNNNSFREIEKFDFQPELPNSLLSLSNAFYHDSHFQNSIWFIQDFDIEKSGENELRYHILWKSNTSSMLVSYTIDFTTGEVNKVDLSQPPAHVEEEEISVYHDSDYYQRRIFASGKFDNLIVSTSLTILRQHLKASSPEADHNNTAPPPPHLLRTEANQLISSNSPSGSTKRLWFKLLSLCEEFAKLSQEAFSVILFKDRVVTAQANGYGIFRPSSYYESISYKDLESPDGKLTRIFDKFKTVFSAKSYHRLHDSLLKTKSPIDVHAFNDLFQNFLSKKLSDNEIQVILQDLSEIPGVLDIIKSLIPDPDFSLVENLATISKLGDFLKLASFETIKNISSQHCAFLLDLTVLLLVCEANEEILKILNSAVESIKSFSVADTIFDTCFTSDTSDAPIEVSGLSNPNYSLFWSVFVSRNKDMSQLLNKLKTNEAYDYFYNDILSGSNRFLTDAVIELINHKQGKYLQQYFCDKLDPSNVGENFLLGFIQLLTADPQGFAATFANYDQVEHLNVKCLQGLKQNGDFANFLETFDSFPTKSEYYHALSVLALSPLQKESRFALEVEREYIGTALHFEQLAIDNTDLQSAVEEYYLNIYDLASQISDYQLTITSLIKLEKTRQFESLLTKFIQKIIQESKIKLIVLTPGGETSTFFRNHYSVVASIIAEYASEQPLVQSLKIYKYLYSWKLFGCVESELELGDKRGAVEALYEYIVRFKDQSLTIEKKAKLEILELYMIILNCIKTFPDEDQWLVKRLQNGREVVEIKQLKIEYYEWMKKLDDDLSILY</sequence>
<feature type="domain" description="Nucleoporin Nup120/160 beta-propeller" evidence="1">
    <location>
        <begin position="70"/>
        <end position="549"/>
    </location>
</feature>
<evidence type="ECO:0000313" key="2">
    <source>
        <dbReference type="EMBL" id="CAK9441118.1"/>
    </source>
</evidence>
<organism evidence="2 3">
    <name type="scientific">Lodderomyces beijingensis</name>
    <dbReference type="NCBI Taxonomy" id="1775926"/>
    <lineage>
        <taxon>Eukaryota</taxon>
        <taxon>Fungi</taxon>
        <taxon>Dikarya</taxon>
        <taxon>Ascomycota</taxon>
        <taxon>Saccharomycotina</taxon>
        <taxon>Pichiomycetes</taxon>
        <taxon>Debaryomycetaceae</taxon>
        <taxon>Candida/Lodderomyces clade</taxon>
        <taxon>Lodderomyces</taxon>
    </lineage>
</organism>
<evidence type="ECO:0000259" key="1">
    <source>
        <dbReference type="Pfam" id="PF11715"/>
    </source>
</evidence>
<dbReference type="InterPro" id="IPR059141">
    <property type="entry name" value="Beta-prop_Nup120_160"/>
</dbReference>
<protein>
    <recommendedName>
        <fullName evidence="1">Nucleoporin Nup120/160 beta-propeller domain-containing protein</fullName>
    </recommendedName>
</protein>
<dbReference type="GeneID" id="92210183"/>
<name>A0ABP0ZRH4_9ASCO</name>
<dbReference type="Pfam" id="PF11715">
    <property type="entry name" value="Beta-prop_Nup120_160"/>
    <property type="match status" value="1"/>
</dbReference>
<dbReference type="Proteomes" id="UP001497383">
    <property type="component" value="Chromosome 6"/>
</dbReference>
<gene>
    <name evidence="2" type="ORF">LODBEIA_P49870</name>
</gene>
<dbReference type="EMBL" id="OZ022410">
    <property type="protein sequence ID" value="CAK9441118.1"/>
    <property type="molecule type" value="Genomic_DNA"/>
</dbReference>
<accession>A0ABP0ZRH4</accession>
<proteinExistence type="predicted"/>
<reference evidence="2 3" key="1">
    <citation type="submission" date="2024-03" db="EMBL/GenBank/DDBJ databases">
        <authorList>
            <person name="Brejova B."/>
        </authorList>
    </citation>
    <scope>NUCLEOTIDE SEQUENCE [LARGE SCALE GENOMIC DNA]</scope>
    <source>
        <strain evidence="2 3">CBS 14171</strain>
    </source>
</reference>